<dbReference type="OrthoDB" id="9805123at2"/>
<evidence type="ECO:0000313" key="3">
    <source>
        <dbReference type="Proteomes" id="UP000005413"/>
    </source>
</evidence>
<accession>G5JL12</accession>
<dbReference type="InterPro" id="IPR002925">
    <property type="entry name" value="Dienelactn_hydro"/>
</dbReference>
<proteinExistence type="predicted"/>
<keyword evidence="3" id="KW-1185">Reference proteome</keyword>
<dbReference type="RefSeq" id="WP_002464862.1">
    <property type="nucleotide sequence ID" value="NZ_AEUN01000498.1"/>
</dbReference>
<evidence type="ECO:0000313" key="2">
    <source>
        <dbReference type="EMBL" id="EHJ07099.1"/>
    </source>
</evidence>
<feature type="domain" description="Dienelactone hydrolase" evidence="1">
    <location>
        <begin position="22"/>
        <end position="184"/>
    </location>
</feature>
<dbReference type="PATRIC" id="fig|911238.3.peg.1919"/>
<name>G5JL12_9STAP</name>
<dbReference type="PANTHER" id="PTHR47751:SF1">
    <property type="entry name" value="SUPERFAMILY HYDROLASE, PUTATIVE (AFU_ORTHOLOGUE AFUA_2G16580)-RELATED"/>
    <property type="match status" value="1"/>
</dbReference>
<sequence length="307" mass="34246">MNEQVMKFKTRNIETTGILRVPDNEGNKTLPTIVVMHPISSVKEQTASIYAKRLTEEGFVTFAFDAGHQGELHQAPEYIENPYYRVEDASFAIDFLNTLDVVDNDRIGILGICGGGGYAVNASMTDKRIKAVGSVVGADFGTLTREGDLSPNAALDMLHSLAKQREAEAMGSQHELTQYIPDSQQQRQDAGIEDIDIEQAVDYYKTDRGQHENSINRYRLISNMQVAGFDAYHLVDKLLDQPLYIVAGDVPGAFGSYRFAYKLFDNALTKDKKLHIVKGASHYDLYDQPQPVNEALSGLIPFYKEKL</sequence>
<dbReference type="Gene3D" id="3.40.50.1820">
    <property type="entry name" value="alpha/beta hydrolase"/>
    <property type="match status" value="1"/>
</dbReference>
<evidence type="ECO:0000259" key="1">
    <source>
        <dbReference type="Pfam" id="PF01738"/>
    </source>
</evidence>
<dbReference type="InterPro" id="IPR029058">
    <property type="entry name" value="AB_hydrolase_fold"/>
</dbReference>
<dbReference type="Proteomes" id="UP000005413">
    <property type="component" value="Unassembled WGS sequence"/>
</dbReference>
<dbReference type="InterPro" id="IPR051411">
    <property type="entry name" value="Polyketide_trans_af380"/>
</dbReference>
<dbReference type="Gene3D" id="1.10.10.800">
    <property type="match status" value="1"/>
</dbReference>
<dbReference type="EMBL" id="AEUN01000498">
    <property type="protein sequence ID" value="EHJ07099.1"/>
    <property type="molecule type" value="Genomic_DNA"/>
</dbReference>
<comment type="caution">
    <text evidence="2">The sequence shown here is derived from an EMBL/GenBank/DDBJ whole genome shotgun (WGS) entry which is preliminary data.</text>
</comment>
<dbReference type="AlphaFoldDB" id="G5JL12"/>
<dbReference type="PANTHER" id="PTHR47751">
    <property type="entry name" value="SUPERFAMILY HYDROLASE, PUTATIVE (AFU_ORTHOLOGUE AFUA_2G16580)-RELATED"/>
    <property type="match status" value="1"/>
</dbReference>
<protein>
    <recommendedName>
        <fullName evidence="1">Dienelactone hydrolase domain-containing protein</fullName>
    </recommendedName>
</protein>
<organism evidence="2 3">
    <name type="scientific">Staphylococcus simiae CCM 7213 = CCUG 51256</name>
    <dbReference type="NCBI Taxonomy" id="911238"/>
    <lineage>
        <taxon>Bacteria</taxon>
        <taxon>Bacillati</taxon>
        <taxon>Bacillota</taxon>
        <taxon>Bacilli</taxon>
        <taxon>Bacillales</taxon>
        <taxon>Staphylococcaceae</taxon>
        <taxon>Staphylococcus</taxon>
    </lineage>
</organism>
<dbReference type="SUPFAM" id="SSF53474">
    <property type="entry name" value="alpha/beta-Hydrolases"/>
    <property type="match status" value="1"/>
</dbReference>
<dbReference type="GO" id="GO:0016787">
    <property type="term" value="F:hydrolase activity"/>
    <property type="evidence" value="ECO:0007669"/>
    <property type="project" value="InterPro"/>
</dbReference>
<reference evidence="2 3" key="1">
    <citation type="journal article" date="2012" name="BMC Genomics">
        <title>Comparative genomic analysis of the genus Staphylococcus including Staphylococcus aureus and its newly described sister species Staphylococcus simiae.</title>
        <authorList>
            <person name="Suzuki H."/>
            <person name="Lefebure T."/>
            <person name="Pavinski Bitar P."/>
            <person name="Stanhope M.J."/>
        </authorList>
    </citation>
    <scope>NUCLEOTIDE SEQUENCE [LARGE SCALE GENOMIC DNA]</scope>
    <source>
        <strain evidence="2 3">CCM 7213</strain>
    </source>
</reference>
<gene>
    <name evidence="2" type="ORF">SS7213T_10869</name>
</gene>
<dbReference type="Pfam" id="PF01738">
    <property type="entry name" value="DLH"/>
    <property type="match status" value="1"/>
</dbReference>